<protein>
    <submittedName>
        <fullName evidence="2">Thioester dehydrase family protein</fullName>
    </submittedName>
</protein>
<sequence>MIEPTLISSHAMDSGIALDLYLDPDLLWFRGHFPQLPLLPGVVQLDWALLLAGRHLGLTAQYTDRFQVKYKAGLFPGDHVTLVLRHDVAKGRLGFDYRRDGVTCSNGSLVVGP</sequence>
<dbReference type="InterPro" id="IPR016962">
    <property type="entry name" value="Dehydrase_ECs4332_prd"/>
</dbReference>
<dbReference type="Gene3D" id="3.10.129.10">
    <property type="entry name" value="Hotdog Thioesterase"/>
    <property type="match status" value="1"/>
</dbReference>
<dbReference type="InterPro" id="IPR054545">
    <property type="entry name" value="ApeI-like"/>
</dbReference>
<proteinExistence type="predicted"/>
<evidence type="ECO:0000313" key="2">
    <source>
        <dbReference type="EMBL" id="CAM74157.1"/>
    </source>
</evidence>
<accession>A4TU50</accession>
<dbReference type="Pfam" id="PF22818">
    <property type="entry name" value="ApeI-like"/>
    <property type="match status" value="1"/>
</dbReference>
<dbReference type="PIRSF" id="PIRSF030962">
    <property type="entry name" value="Dehydrase_ECs4332_prd"/>
    <property type="match status" value="1"/>
</dbReference>
<dbReference type="AlphaFoldDB" id="A4TU50"/>
<gene>
    <name evidence="2" type="ORF">MGR_1079</name>
</gene>
<dbReference type="EMBL" id="CU459003">
    <property type="protein sequence ID" value="CAM74157.1"/>
    <property type="molecule type" value="Genomic_DNA"/>
</dbReference>
<evidence type="ECO:0000259" key="1">
    <source>
        <dbReference type="Pfam" id="PF22818"/>
    </source>
</evidence>
<feature type="domain" description="ApeI dehydratase-like" evidence="1">
    <location>
        <begin position="14"/>
        <end position="107"/>
    </location>
</feature>
<reference evidence="2" key="1">
    <citation type="journal article" date="2007" name="J. Bacteriol.">
        <title>Comparative genome analysis of four magnetotactic bacteria reveals a complex set of group-specific genes implicated in magnetosome biomineralization and function.</title>
        <authorList>
            <person name="Richter M."/>
            <person name="Kube M."/>
            <person name="Bazylinski D.A."/>
            <person name="Lombardot T."/>
            <person name="Gloeckner F.O."/>
            <person name="Reinhardt R."/>
            <person name="Schueler D."/>
        </authorList>
    </citation>
    <scope>NUCLEOTIDE SEQUENCE</scope>
    <source>
        <strain evidence="2">MSR-1</strain>
    </source>
</reference>
<organism evidence="2">
    <name type="scientific">Magnetospirillum gryphiswaldense</name>
    <dbReference type="NCBI Taxonomy" id="55518"/>
    <lineage>
        <taxon>Bacteria</taxon>
        <taxon>Pseudomonadati</taxon>
        <taxon>Pseudomonadota</taxon>
        <taxon>Alphaproteobacteria</taxon>
        <taxon>Rhodospirillales</taxon>
        <taxon>Rhodospirillaceae</taxon>
        <taxon>Magnetospirillum</taxon>
    </lineage>
</organism>
<dbReference type="SUPFAM" id="SSF54637">
    <property type="entry name" value="Thioesterase/thiol ester dehydrase-isomerase"/>
    <property type="match status" value="1"/>
</dbReference>
<dbReference type="InterPro" id="IPR029069">
    <property type="entry name" value="HotDog_dom_sf"/>
</dbReference>
<name>A4TU50_9PROT</name>